<dbReference type="InParanoid" id="Q6BGL4"/>
<keyword evidence="5" id="KW-1185">Reference proteome</keyword>
<dbReference type="KEGG" id="ptm:GSPATT00000553001"/>
<feature type="compositionally biased region" description="Basic and acidic residues" evidence="2">
    <location>
        <begin position="528"/>
        <end position="542"/>
    </location>
</feature>
<reference evidence="4 5" key="2">
    <citation type="journal article" date="2006" name="Nature">
        <title>Global trends of whole-genome duplications revealed by the ciliate Paramecium tetraurelia.</title>
        <authorList>
            <consortium name="Genoscope"/>
            <person name="Aury J.-M."/>
            <person name="Jaillon O."/>
            <person name="Duret L."/>
            <person name="Noel B."/>
            <person name="Jubin C."/>
            <person name="Porcel B.M."/>
            <person name="Segurens B."/>
            <person name="Daubin V."/>
            <person name="Anthouard V."/>
            <person name="Aiach N."/>
            <person name="Arnaiz O."/>
            <person name="Billaut A."/>
            <person name="Beisson J."/>
            <person name="Blanc I."/>
            <person name="Bouhouche K."/>
            <person name="Camara F."/>
            <person name="Duharcourt S."/>
            <person name="Guigo R."/>
            <person name="Gogendeau D."/>
            <person name="Katinka M."/>
            <person name="Keller A.-M."/>
            <person name="Kissmehl R."/>
            <person name="Klotz C."/>
            <person name="Koll F."/>
            <person name="Le Moue A."/>
            <person name="Lepere C."/>
            <person name="Malinsky S."/>
            <person name="Nowacki M."/>
            <person name="Nowak J.K."/>
            <person name="Plattner H."/>
            <person name="Poulain J."/>
            <person name="Ruiz F."/>
            <person name="Serrano V."/>
            <person name="Zagulski M."/>
            <person name="Dessen P."/>
            <person name="Betermier M."/>
            <person name="Weissenbach J."/>
            <person name="Scarpelli C."/>
            <person name="Schachter V."/>
            <person name="Sperling L."/>
            <person name="Meyer E."/>
            <person name="Cohen J."/>
            <person name="Wincker P."/>
        </authorList>
    </citation>
    <scope>NUCLEOTIDE SEQUENCE [LARGE SCALE GENOMIC DNA]</scope>
    <source>
        <strain evidence="4 5">Stock d4-2</strain>
    </source>
</reference>
<reference evidence="3 5" key="1">
    <citation type="journal article" date="2004" name="Curr. Biol.">
        <title>High coding density on the largest Paramecium tetraurelia somatic chromosome.</title>
        <authorList>
            <person name="Zagulski M."/>
            <person name="Nowak J.K."/>
            <person name="Le Mouel A."/>
            <person name="Nowacki M."/>
            <person name="Migdalski A."/>
            <person name="Gromadka R."/>
            <person name="Noel B."/>
            <person name="Blanc I."/>
            <person name="Dessen P."/>
            <person name="Wincker P."/>
            <person name="Keller A.M."/>
            <person name="Cohen J."/>
            <person name="Meyer E."/>
            <person name="Sperling L."/>
        </authorList>
    </citation>
    <scope>NUCLEOTIDE SEQUENCE [LARGE SCALE GENOMIC DNA]</scope>
    <source>
        <strain evidence="3 5">Stock d4-2</strain>
    </source>
</reference>
<gene>
    <name evidence="4" type="ORF">GSPATT00000553001</name>
    <name evidence="3" type="ORF">PTMB.09c</name>
</gene>
<reference evidence="3" key="4">
    <citation type="submission" date="2006-11" db="EMBL/GenBank/DDBJ databases">
        <title>Paramecium megabase sequencing project.</title>
        <authorList>
            <person name="Nowak J.K."/>
            <person name="Migdalski A."/>
            <person name="Gromadka R."/>
            <person name="Zagulski M."/>
        </authorList>
    </citation>
    <scope>NUCLEOTIDE SEQUENCE</scope>
    <source>
        <strain evidence="3">Stock d4-2</strain>
    </source>
</reference>
<dbReference type="EMBL" id="CR548612">
    <property type="protein sequence ID" value="CAH03206.1"/>
    <property type="molecule type" value="Genomic_DNA"/>
</dbReference>
<feature type="region of interest" description="Disordered" evidence="2">
    <location>
        <begin position="511"/>
        <end position="549"/>
    </location>
</feature>
<dbReference type="AlphaFoldDB" id="Q6BGL4"/>
<name>Q6BGL4_PARTE</name>
<dbReference type="RefSeq" id="XP_001423515.1">
    <property type="nucleotide sequence ID" value="XM_001423478.1"/>
</dbReference>
<feature type="region of interest" description="Disordered" evidence="2">
    <location>
        <begin position="265"/>
        <end position="284"/>
    </location>
</feature>
<sequence>MTEKSERPHIKKFQTFFNEAPSKTIWRTKTFTQAFISRVTKPATSVQKLKQFLHDVFPIVKGKTNEKTEQFKINLKKKNTYDHIPNPSKVSTIGKIDRLFKTESGQIEDKNQSKAEHLKRCITPQSRIENNCNSSLAISQLEEQLIDKNAASYVNMTLDISMNTNVLQQMALPSNQSHRELNFDAISNPILEKPESQENILLDQIKDGAIESEQDDQNKWKQVKNKASAFNAVTEPYRNKQKFFSFFTDAPQKIALKTKKTQKRLEAKLSNKPQIESQNQDSQNNEIKLAEMKKIENEQQSDEQKENNLEQSVQKDENKIENFQEQEQVIQTNQSKPQTDLTYNINDAQITNQDIDIDNQNNSKKHQQSVVNFISSSGALMKKKTMEMFSQIENKIKLQEGQRVSFRTQNQTDVENIKNDSVQKNQNFQIEKKNVNQVQEIRDQAQISDQDEYDSQVEPYLEEDLKISNKDSNNQFNYQYENFNQINDSQLNSRGELQSNDKHPQEITKIEKESVHQDSFESIPIFDNFKEGPKDTSRDQKSKITIQDNESNQLTSKLFNKDELRQQYDEINQEIQQLHFEKQQLLPKKNILIKSTFKPNYKKLAEISDDNEALYKAKDLVRKMNQKRKDKEERTKKQYDKIEEYFHNLQYLKESQEEMKNRYEIQRKLQIQNRIEDYQKKQKEFAQLQKISHNFVQKLINVGPQQGQLAKEFEDNVVSIKGGYRKVKLKNLGIELPKINENNNNAMFRR</sequence>
<feature type="compositionally biased region" description="Polar residues" evidence="2">
    <location>
        <begin position="271"/>
        <end position="284"/>
    </location>
</feature>
<dbReference type="RefSeq" id="XP_001346833.1">
    <property type="nucleotide sequence ID" value="XM_001346797.1"/>
</dbReference>
<accession>Q6BGL4</accession>
<dbReference type="KEGG" id="ptm:PTMB.09c"/>
<dbReference type="GeneID" id="79573724"/>
<reference evidence="4" key="3">
    <citation type="submission" date="2006-03" db="EMBL/GenBank/DDBJ databases">
        <authorList>
            <consortium name="Genoscope"/>
        </authorList>
    </citation>
    <scope>NUCLEOTIDE SEQUENCE</scope>
    <source>
        <strain evidence="4">Stock d4-2</strain>
    </source>
</reference>
<organism evidence="3 5">
    <name type="scientific">Paramecium tetraurelia</name>
    <dbReference type="NCBI Taxonomy" id="5888"/>
    <lineage>
        <taxon>Eukaryota</taxon>
        <taxon>Sar</taxon>
        <taxon>Alveolata</taxon>
        <taxon>Ciliophora</taxon>
        <taxon>Intramacronucleata</taxon>
        <taxon>Oligohymenophorea</taxon>
        <taxon>Peniculida</taxon>
        <taxon>Parameciidae</taxon>
        <taxon>Paramecium</taxon>
    </lineage>
</organism>
<protein>
    <submittedName>
        <fullName evidence="4">Chromosome undetermined scaffold_1, whole genome shotgun sequence</fullName>
    </submittedName>
</protein>
<dbReference type="HOGENOM" id="CLU_371099_0_0_1"/>
<evidence type="ECO:0000313" key="4">
    <source>
        <dbReference type="EMBL" id="CAK56117.1"/>
    </source>
</evidence>
<dbReference type="OMA" id="NNAMFRR"/>
<evidence type="ECO:0000313" key="5">
    <source>
        <dbReference type="Proteomes" id="UP000000600"/>
    </source>
</evidence>
<evidence type="ECO:0000256" key="2">
    <source>
        <dbReference type="SAM" id="MobiDB-lite"/>
    </source>
</evidence>
<evidence type="ECO:0000313" key="3">
    <source>
        <dbReference type="EMBL" id="CAH03206.1"/>
    </source>
</evidence>
<dbReference type="Proteomes" id="UP000000600">
    <property type="component" value="Unassembled WGS sequence"/>
</dbReference>
<dbReference type="eggNOG" id="ENOG502T2BH">
    <property type="taxonomic scope" value="Eukaryota"/>
</dbReference>
<evidence type="ECO:0000256" key="1">
    <source>
        <dbReference type="SAM" id="Coils"/>
    </source>
</evidence>
<proteinExistence type="predicted"/>
<keyword evidence="1" id="KW-0175">Coiled coil</keyword>
<feature type="coiled-coil region" evidence="1">
    <location>
        <begin position="292"/>
        <end position="333"/>
    </location>
</feature>
<dbReference type="GeneID" id="5009299"/>
<dbReference type="EMBL" id="CT867985">
    <property type="protein sequence ID" value="CAK56117.1"/>
    <property type="molecule type" value="Genomic_DNA"/>
</dbReference>
<dbReference type="OrthoDB" id="311245at2759"/>